<proteinExistence type="predicted"/>
<sequence>MNQSSRLKEKNLSLWLAAIEFNTIGEDNRGGGLPKFKRIHKKEAHHSLGNRASAAPGKGDRSRASHLIHTDSRGVSPHTGIFTNLYRARHRSPGLRAVSRHAHIQPRVRSSTVSDSESGVFPN</sequence>
<gene>
    <name evidence="2" type="ORF">EYF80_015614</name>
</gene>
<dbReference type="EMBL" id="SRLO01000117">
    <property type="protein sequence ID" value="TNN74169.1"/>
    <property type="molecule type" value="Genomic_DNA"/>
</dbReference>
<keyword evidence="3" id="KW-1185">Reference proteome</keyword>
<protein>
    <submittedName>
        <fullName evidence="2">Uncharacterized protein</fullName>
    </submittedName>
</protein>
<evidence type="ECO:0000313" key="2">
    <source>
        <dbReference type="EMBL" id="TNN74169.1"/>
    </source>
</evidence>
<feature type="compositionally biased region" description="Basic residues" evidence="1">
    <location>
        <begin position="93"/>
        <end position="106"/>
    </location>
</feature>
<evidence type="ECO:0000313" key="3">
    <source>
        <dbReference type="Proteomes" id="UP000314294"/>
    </source>
</evidence>
<reference evidence="2 3" key="1">
    <citation type="submission" date="2019-03" db="EMBL/GenBank/DDBJ databases">
        <title>First draft genome of Liparis tanakae, snailfish: a comprehensive survey of snailfish specific genes.</title>
        <authorList>
            <person name="Kim W."/>
            <person name="Song I."/>
            <person name="Jeong J.-H."/>
            <person name="Kim D."/>
            <person name="Kim S."/>
            <person name="Ryu S."/>
            <person name="Song J.Y."/>
            <person name="Lee S.K."/>
        </authorList>
    </citation>
    <scope>NUCLEOTIDE SEQUENCE [LARGE SCALE GENOMIC DNA]</scope>
    <source>
        <tissue evidence="2">Muscle</tissue>
    </source>
</reference>
<feature type="compositionally biased region" description="Basic and acidic residues" evidence="1">
    <location>
        <begin position="58"/>
        <end position="72"/>
    </location>
</feature>
<feature type="region of interest" description="Disordered" evidence="1">
    <location>
        <begin position="43"/>
        <end position="79"/>
    </location>
</feature>
<feature type="compositionally biased region" description="Polar residues" evidence="1">
    <location>
        <begin position="108"/>
        <end position="117"/>
    </location>
</feature>
<organism evidence="2 3">
    <name type="scientific">Liparis tanakae</name>
    <name type="common">Tanaka's snailfish</name>
    <dbReference type="NCBI Taxonomy" id="230148"/>
    <lineage>
        <taxon>Eukaryota</taxon>
        <taxon>Metazoa</taxon>
        <taxon>Chordata</taxon>
        <taxon>Craniata</taxon>
        <taxon>Vertebrata</taxon>
        <taxon>Euteleostomi</taxon>
        <taxon>Actinopterygii</taxon>
        <taxon>Neopterygii</taxon>
        <taxon>Teleostei</taxon>
        <taxon>Neoteleostei</taxon>
        <taxon>Acanthomorphata</taxon>
        <taxon>Eupercaria</taxon>
        <taxon>Perciformes</taxon>
        <taxon>Cottioidei</taxon>
        <taxon>Cottales</taxon>
        <taxon>Liparidae</taxon>
        <taxon>Liparis</taxon>
    </lineage>
</organism>
<accession>A0A4Z2I7Y4</accession>
<name>A0A4Z2I7Y4_9TELE</name>
<evidence type="ECO:0000256" key="1">
    <source>
        <dbReference type="SAM" id="MobiDB-lite"/>
    </source>
</evidence>
<dbReference type="AlphaFoldDB" id="A0A4Z2I7Y4"/>
<feature type="region of interest" description="Disordered" evidence="1">
    <location>
        <begin position="93"/>
        <end position="123"/>
    </location>
</feature>
<dbReference type="Proteomes" id="UP000314294">
    <property type="component" value="Unassembled WGS sequence"/>
</dbReference>
<comment type="caution">
    <text evidence="2">The sequence shown here is derived from an EMBL/GenBank/DDBJ whole genome shotgun (WGS) entry which is preliminary data.</text>
</comment>